<dbReference type="GO" id="GO:1904161">
    <property type="term" value="P:DNA synthesis involved in UV-damage excision repair"/>
    <property type="evidence" value="ECO:0007669"/>
    <property type="project" value="TreeGrafter"/>
</dbReference>
<feature type="region of interest" description="Disordered" evidence="5">
    <location>
        <begin position="255"/>
        <end position="448"/>
    </location>
</feature>
<feature type="compositionally biased region" description="Basic and acidic residues" evidence="5">
    <location>
        <begin position="194"/>
        <end position="207"/>
    </location>
</feature>
<feature type="region of interest" description="Disordered" evidence="5">
    <location>
        <begin position="194"/>
        <end position="214"/>
    </location>
</feature>
<evidence type="ECO:0000256" key="1">
    <source>
        <dbReference type="ARBA" id="ARBA00004123"/>
    </source>
</evidence>
<dbReference type="FunFam" id="3.90.1030.20:FF:000002">
    <property type="entry name" value="DNA polymerase delta subunit"/>
    <property type="match status" value="1"/>
</dbReference>
<dbReference type="PANTHER" id="PTHR17598">
    <property type="entry name" value="DNA POLYMERASE DELTA SUBUNIT 3"/>
    <property type="match status" value="1"/>
</dbReference>
<keyword evidence="7" id="KW-1185">Reference proteome</keyword>
<dbReference type="AlphaFoldDB" id="A0A8S1IZR0"/>
<dbReference type="GO" id="GO:0006271">
    <property type="term" value="P:DNA strand elongation involved in DNA replication"/>
    <property type="evidence" value="ECO:0007669"/>
    <property type="project" value="TreeGrafter"/>
</dbReference>
<dbReference type="GO" id="GO:0043625">
    <property type="term" value="C:delta DNA polymerase complex"/>
    <property type="evidence" value="ECO:0007669"/>
    <property type="project" value="InterPro"/>
</dbReference>
<feature type="compositionally biased region" description="Acidic residues" evidence="5">
    <location>
        <begin position="292"/>
        <end position="301"/>
    </location>
</feature>
<keyword evidence="4" id="KW-0539">Nucleus</keyword>
<feature type="region of interest" description="Disordered" evidence="5">
    <location>
        <begin position="479"/>
        <end position="528"/>
    </location>
</feature>
<dbReference type="InterPro" id="IPR019038">
    <property type="entry name" value="POLD3"/>
</dbReference>
<evidence type="ECO:0000256" key="3">
    <source>
        <dbReference type="ARBA" id="ARBA00022705"/>
    </source>
</evidence>
<evidence type="ECO:0000256" key="2">
    <source>
        <dbReference type="ARBA" id="ARBA00017589"/>
    </source>
</evidence>
<reference evidence="6" key="1">
    <citation type="submission" date="2020-12" db="EMBL/GenBank/DDBJ databases">
        <authorList>
            <person name="Iha C."/>
        </authorList>
    </citation>
    <scope>NUCLEOTIDE SEQUENCE</scope>
</reference>
<feature type="non-terminal residue" evidence="6">
    <location>
        <position position="1"/>
    </location>
</feature>
<comment type="caution">
    <text evidence="6">The sequence shown here is derived from an EMBL/GenBank/DDBJ whole genome shotgun (WGS) entry which is preliminary data.</text>
</comment>
<proteinExistence type="predicted"/>
<accession>A0A8S1IZR0</accession>
<evidence type="ECO:0000313" key="7">
    <source>
        <dbReference type="Proteomes" id="UP000708148"/>
    </source>
</evidence>
<dbReference type="EMBL" id="CAJHUC010001369">
    <property type="protein sequence ID" value="CAD7700870.1"/>
    <property type="molecule type" value="Genomic_DNA"/>
</dbReference>
<dbReference type="PANTHER" id="PTHR17598:SF13">
    <property type="entry name" value="DNA POLYMERASE DELTA SUBUNIT 3"/>
    <property type="match status" value="1"/>
</dbReference>
<evidence type="ECO:0000313" key="6">
    <source>
        <dbReference type="EMBL" id="CAD7700870.1"/>
    </source>
</evidence>
<dbReference type="OrthoDB" id="514823at2759"/>
<dbReference type="Pfam" id="PF09507">
    <property type="entry name" value="CDC27"/>
    <property type="match status" value="1"/>
</dbReference>
<protein>
    <recommendedName>
        <fullName evidence="2">DNA polymerase delta subunit 3</fullName>
    </recommendedName>
</protein>
<dbReference type="Proteomes" id="UP000708148">
    <property type="component" value="Unassembled WGS sequence"/>
</dbReference>
<comment type="subcellular location">
    <subcellularLocation>
        <location evidence="1">Nucleus</location>
    </subcellularLocation>
</comment>
<dbReference type="InterPro" id="IPR041913">
    <property type="entry name" value="POLD3_sf"/>
</dbReference>
<organism evidence="6 7">
    <name type="scientific">Ostreobium quekettii</name>
    <dbReference type="NCBI Taxonomy" id="121088"/>
    <lineage>
        <taxon>Eukaryota</taxon>
        <taxon>Viridiplantae</taxon>
        <taxon>Chlorophyta</taxon>
        <taxon>core chlorophytes</taxon>
        <taxon>Ulvophyceae</taxon>
        <taxon>TCBD clade</taxon>
        <taxon>Bryopsidales</taxon>
        <taxon>Ostreobineae</taxon>
        <taxon>Ostreobiaceae</taxon>
        <taxon>Ostreobium</taxon>
    </lineage>
</organism>
<gene>
    <name evidence="6" type="ORF">OSTQU699_LOCUS6229</name>
</gene>
<sequence length="528" mass="56266">MAASDLAVVLERLESIVGEECRVVTYKWLARNFCVSADFAKRALYVFWERYREKSSAVYYISGRRKGDGQQVVQLVPEAALEGQMRELDPVLSVHIHSVAPRQARSSTEVWSAGHEQARQLFAKLLLGDESSQVKWLRDNTCSPILCDVATRDGGVGPRRAGMPAPQPAVLQETVLKSYDSKSNEVTVTSAEKVMDAKAKPQKESKKPPMKGMKGSVVAAMQTKATEPLAKGTEKLHQTAAKEGVEELQQTAAAKGTEILHRTPAEAGPGSDMDEDPVVFRNRATGKKRVFEDDDENEEAVPENRRPKKKTPSISEPVEVDIDGKDGGCTGGGVEETPAGVSGIETAGMGPVPTSSTDLGRHNSGGAEKKEQKASAAKKTAGKRKGQSMPKTSSAKKPKASATQSDDGNQAMLPVLEQAADVKPEKEGPCPVQGADSGQRPASAPMGTIRRRAVKTYYNDKGEEVTEVVLEDVCAEDLPVTGQEPGASGISQQPISAAGESVAAKTSGPDAVKKESVLKPSGKSKAKP</sequence>
<evidence type="ECO:0000256" key="5">
    <source>
        <dbReference type="SAM" id="MobiDB-lite"/>
    </source>
</evidence>
<dbReference type="GO" id="GO:0006297">
    <property type="term" value="P:nucleotide-excision repair, DNA gap filling"/>
    <property type="evidence" value="ECO:0007669"/>
    <property type="project" value="TreeGrafter"/>
</dbReference>
<keyword evidence="3" id="KW-0235">DNA replication</keyword>
<evidence type="ECO:0000256" key="4">
    <source>
        <dbReference type="ARBA" id="ARBA00023242"/>
    </source>
</evidence>
<dbReference type="GO" id="GO:0003887">
    <property type="term" value="F:DNA-directed DNA polymerase activity"/>
    <property type="evidence" value="ECO:0007669"/>
    <property type="project" value="TreeGrafter"/>
</dbReference>
<dbReference type="Gene3D" id="3.90.1030.20">
    <property type="entry name" value="DNA polymerase delta, p66 (Cdc27) subunit, wHTH domain"/>
    <property type="match status" value="1"/>
</dbReference>
<name>A0A8S1IZR0_9CHLO</name>